<proteinExistence type="predicted"/>
<organism evidence="1 2">
    <name type="scientific">Aristolochia fimbriata</name>
    <name type="common">White veined hardy Dutchman's pipe vine</name>
    <dbReference type="NCBI Taxonomy" id="158543"/>
    <lineage>
        <taxon>Eukaryota</taxon>
        <taxon>Viridiplantae</taxon>
        <taxon>Streptophyta</taxon>
        <taxon>Embryophyta</taxon>
        <taxon>Tracheophyta</taxon>
        <taxon>Spermatophyta</taxon>
        <taxon>Magnoliopsida</taxon>
        <taxon>Magnoliidae</taxon>
        <taxon>Piperales</taxon>
        <taxon>Aristolochiaceae</taxon>
        <taxon>Aristolochia</taxon>
    </lineage>
</organism>
<name>A0AAV7EEB7_ARIFI</name>
<keyword evidence="2" id="KW-1185">Reference proteome</keyword>
<gene>
    <name evidence="1" type="ORF">H6P81_012344</name>
</gene>
<sequence length="190" mass="21425">MMTEGGPMISPADTALSSATLALSSTYNLLTYLFKRQEGSTSLSKISSLLLSNPQYSYLVMSETKSPRPIEALPCIWTNYQTGCVLVKMSNHVMDSYLNSARHLETEFRNCGVCKEKRGPRVRSPGFDFSWKQGNVKIELKPELINQHIHQKNEEFHGCKPDAVEEMLLAEHFAPDSKRAKSHNISKSTW</sequence>
<protein>
    <submittedName>
        <fullName evidence="1">Uncharacterized protein</fullName>
    </submittedName>
</protein>
<dbReference type="Proteomes" id="UP000825729">
    <property type="component" value="Unassembled WGS sequence"/>
</dbReference>
<accession>A0AAV7EEB7</accession>
<dbReference type="AlphaFoldDB" id="A0AAV7EEB7"/>
<reference evidence="1 2" key="1">
    <citation type="submission" date="2021-07" db="EMBL/GenBank/DDBJ databases">
        <title>The Aristolochia fimbriata genome: insights into angiosperm evolution, floral development and chemical biosynthesis.</title>
        <authorList>
            <person name="Jiao Y."/>
        </authorList>
    </citation>
    <scope>NUCLEOTIDE SEQUENCE [LARGE SCALE GENOMIC DNA]</scope>
    <source>
        <strain evidence="1">IBCAS-2021</strain>
        <tissue evidence="1">Leaf</tissue>
    </source>
</reference>
<dbReference type="EMBL" id="JAINDJ010000005">
    <property type="protein sequence ID" value="KAG9446216.1"/>
    <property type="molecule type" value="Genomic_DNA"/>
</dbReference>
<evidence type="ECO:0000313" key="2">
    <source>
        <dbReference type="Proteomes" id="UP000825729"/>
    </source>
</evidence>
<comment type="caution">
    <text evidence="1">The sequence shown here is derived from an EMBL/GenBank/DDBJ whole genome shotgun (WGS) entry which is preliminary data.</text>
</comment>
<evidence type="ECO:0000313" key="1">
    <source>
        <dbReference type="EMBL" id="KAG9446216.1"/>
    </source>
</evidence>